<evidence type="ECO:0000313" key="2">
    <source>
        <dbReference type="Proteomes" id="UP000308600"/>
    </source>
</evidence>
<keyword evidence="2" id="KW-1185">Reference proteome</keyword>
<accession>A0ACD2ZZ37</accession>
<feature type="non-terminal residue" evidence="1">
    <location>
        <position position="116"/>
    </location>
</feature>
<protein>
    <submittedName>
        <fullName evidence="1">Uncharacterized protein</fullName>
    </submittedName>
</protein>
<sequence>MTKSLILLNPVPHISSSVCSEGTRTEILQQIQQWTQTTSPQLFWLYGQAGTGKSAISQSIFSRFQATTVSCAFYTCSKTQVELHNPLNVLPTLCSQLCAHNNRYAKYIINQIDRNP</sequence>
<gene>
    <name evidence="1" type="ORF">BDN72DRAFT_781780</name>
</gene>
<reference evidence="1 2" key="1">
    <citation type="journal article" date="2019" name="Nat. Ecol. Evol.">
        <title>Megaphylogeny resolves global patterns of mushroom evolution.</title>
        <authorList>
            <person name="Varga T."/>
            <person name="Krizsan K."/>
            <person name="Foldi C."/>
            <person name="Dima B."/>
            <person name="Sanchez-Garcia M."/>
            <person name="Sanchez-Ramirez S."/>
            <person name="Szollosi G.J."/>
            <person name="Szarkandi J.G."/>
            <person name="Papp V."/>
            <person name="Albert L."/>
            <person name="Andreopoulos W."/>
            <person name="Angelini C."/>
            <person name="Antonin V."/>
            <person name="Barry K.W."/>
            <person name="Bougher N.L."/>
            <person name="Buchanan P."/>
            <person name="Buyck B."/>
            <person name="Bense V."/>
            <person name="Catcheside P."/>
            <person name="Chovatia M."/>
            <person name="Cooper J."/>
            <person name="Damon W."/>
            <person name="Desjardin D."/>
            <person name="Finy P."/>
            <person name="Geml J."/>
            <person name="Haridas S."/>
            <person name="Hughes K."/>
            <person name="Justo A."/>
            <person name="Karasinski D."/>
            <person name="Kautmanova I."/>
            <person name="Kiss B."/>
            <person name="Kocsube S."/>
            <person name="Kotiranta H."/>
            <person name="LaButti K.M."/>
            <person name="Lechner B.E."/>
            <person name="Liimatainen K."/>
            <person name="Lipzen A."/>
            <person name="Lukacs Z."/>
            <person name="Mihaltcheva S."/>
            <person name="Morgado L.N."/>
            <person name="Niskanen T."/>
            <person name="Noordeloos M.E."/>
            <person name="Ohm R.A."/>
            <person name="Ortiz-Santana B."/>
            <person name="Ovrebo C."/>
            <person name="Racz N."/>
            <person name="Riley R."/>
            <person name="Savchenko A."/>
            <person name="Shiryaev A."/>
            <person name="Soop K."/>
            <person name="Spirin V."/>
            <person name="Szebenyi C."/>
            <person name="Tomsovsky M."/>
            <person name="Tulloss R.E."/>
            <person name="Uehling J."/>
            <person name="Grigoriev I.V."/>
            <person name="Vagvolgyi C."/>
            <person name="Papp T."/>
            <person name="Martin F.M."/>
            <person name="Miettinen O."/>
            <person name="Hibbett D.S."/>
            <person name="Nagy L.G."/>
        </authorList>
    </citation>
    <scope>NUCLEOTIDE SEQUENCE [LARGE SCALE GENOMIC DNA]</scope>
    <source>
        <strain evidence="1 2">NL-1719</strain>
    </source>
</reference>
<name>A0ACD2ZZ37_9AGAR</name>
<proteinExistence type="predicted"/>
<organism evidence="1 2">
    <name type="scientific">Pluteus cervinus</name>
    <dbReference type="NCBI Taxonomy" id="181527"/>
    <lineage>
        <taxon>Eukaryota</taxon>
        <taxon>Fungi</taxon>
        <taxon>Dikarya</taxon>
        <taxon>Basidiomycota</taxon>
        <taxon>Agaricomycotina</taxon>
        <taxon>Agaricomycetes</taxon>
        <taxon>Agaricomycetidae</taxon>
        <taxon>Agaricales</taxon>
        <taxon>Pluteineae</taxon>
        <taxon>Pluteaceae</taxon>
        <taxon>Pluteus</taxon>
    </lineage>
</organism>
<evidence type="ECO:0000313" key="1">
    <source>
        <dbReference type="EMBL" id="TFK58666.1"/>
    </source>
</evidence>
<dbReference type="Proteomes" id="UP000308600">
    <property type="component" value="Unassembled WGS sequence"/>
</dbReference>
<dbReference type="EMBL" id="ML209248">
    <property type="protein sequence ID" value="TFK58666.1"/>
    <property type="molecule type" value="Genomic_DNA"/>
</dbReference>